<sequence>MTSIATPTSSPTKVLSDPTNPNVYPSPSLSPVSALRTNAADNYRRLSVRELMTSTNPPASPLDALVMALEATAEGMTEHHIIARSNSTSSSIFNSAIQRGQREGVGATADEEDPNATVPSSPSFFIKHAKIPSLHQLPSLELPAAVSTVPSHLSLPATSSSEQAIPPMQSTSIFSNDFTSSTHPVSPTCPVPNQNVIDWRKLSVSSQGSVDSTSSTNTRAGRHKMFVCSVNSCEKKFYQVAHLRIHERCHTGTRPFLFSGQFFTAGDFQVLSLSTQGLLFLYFLFLLLFLFYFFFFTLICMCIVAVFVCR</sequence>
<dbReference type="OrthoDB" id="2422497at2759"/>
<keyword evidence="1" id="KW-0863">Zinc-finger</keyword>
<comment type="caution">
    <text evidence="5">The sequence shown here is derived from an EMBL/GenBank/DDBJ whole genome shotgun (WGS) entry which is preliminary data.</text>
</comment>
<evidence type="ECO:0000256" key="1">
    <source>
        <dbReference type="PROSITE-ProRule" id="PRU00042"/>
    </source>
</evidence>
<dbReference type="AlphaFoldDB" id="A0A1Y2GVG0"/>
<feature type="domain" description="C2H2-type" evidence="4">
    <location>
        <begin position="226"/>
        <end position="255"/>
    </location>
</feature>
<dbReference type="Gene3D" id="3.30.160.60">
    <property type="entry name" value="Classic Zinc Finger"/>
    <property type="match status" value="1"/>
</dbReference>
<dbReference type="InParanoid" id="A0A1Y2GVG0"/>
<keyword evidence="3" id="KW-1133">Transmembrane helix</keyword>
<gene>
    <name evidence="5" type="ORF">BCR41DRAFT_219381</name>
</gene>
<feature type="transmembrane region" description="Helical" evidence="3">
    <location>
        <begin position="279"/>
        <end position="309"/>
    </location>
</feature>
<keyword evidence="1" id="KW-0862">Zinc</keyword>
<keyword evidence="1" id="KW-0479">Metal-binding</keyword>
<dbReference type="PROSITE" id="PS00028">
    <property type="entry name" value="ZINC_FINGER_C2H2_1"/>
    <property type="match status" value="1"/>
</dbReference>
<evidence type="ECO:0000313" key="6">
    <source>
        <dbReference type="Proteomes" id="UP000193648"/>
    </source>
</evidence>
<dbReference type="RefSeq" id="XP_021884032.1">
    <property type="nucleotide sequence ID" value="XM_022020001.1"/>
</dbReference>
<dbReference type="Proteomes" id="UP000193648">
    <property type="component" value="Unassembled WGS sequence"/>
</dbReference>
<dbReference type="GO" id="GO:0008270">
    <property type="term" value="F:zinc ion binding"/>
    <property type="evidence" value="ECO:0007669"/>
    <property type="project" value="UniProtKB-KW"/>
</dbReference>
<accession>A0A1Y2GVG0</accession>
<organism evidence="5 6">
    <name type="scientific">Lobosporangium transversale</name>
    <dbReference type="NCBI Taxonomy" id="64571"/>
    <lineage>
        <taxon>Eukaryota</taxon>
        <taxon>Fungi</taxon>
        <taxon>Fungi incertae sedis</taxon>
        <taxon>Mucoromycota</taxon>
        <taxon>Mortierellomycotina</taxon>
        <taxon>Mortierellomycetes</taxon>
        <taxon>Mortierellales</taxon>
        <taxon>Mortierellaceae</taxon>
        <taxon>Lobosporangium</taxon>
    </lineage>
</organism>
<dbReference type="PROSITE" id="PS50157">
    <property type="entry name" value="ZINC_FINGER_C2H2_2"/>
    <property type="match status" value="1"/>
</dbReference>
<evidence type="ECO:0000256" key="2">
    <source>
        <dbReference type="SAM" id="MobiDB-lite"/>
    </source>
</evidence>
<keyword evidence="3" id="KW-0812">Transmembrane</keyword>
<evidence type="ECO:0000313" key="5">
    <source>
        <dbReference type="EMBL" id="ORZ26267.1"/>
    </source>
</evidence>
<dbReference type="GeneID" id="33561845"/>
<keyword evidence="3" id="KW-0472">Membrane</keyword>
<dbReference type="EMBL" id="MCFF01000007">
    <property type="protein sequence ID" value="ORZ26267.1"/>
    <property type="molecule type" value="Genomic_DNA"/>
</dbReference>
<dbReference type="STRING" id="64571.A0A1Y2GVG0"/>
<reference evidence="5 6" key="1">
    <citation type="submission" date="2016-07" db="EMBL/GenBank/DDBJ databases">
        <title>Pervasive Adenine N6-methylation of Active Genes in Fungi.</title>
        <authorList>
            <consortium name="DOE Joint Genome Institute"/>
            <person name="Mondo S.J."/>
            <person name="Dannebaum R.O."/>
            <person name="Kuo R.C."/>
            <person name="Labutti K."/>
            <person name="Haridas S."/>
            <person name="Kuo A."/>
            <person name="Salamov A."/>
            <person name="Ahrendt S.R."/>
            <person name="Lipzen A."/>
            <person name="Sullivan W."/>
            <person name="Andreopoulos W.B."/>
            <person name="Clum A."/>
            <person name="Lindquist E."/>
            <person name="Daum C."/>
            <person name="Ramamoorthy G.K."/>
            <person name="Gryganskyi A."/>
            <person name="Culley D."/>
            <person name="Magnuson J.K."/>
            <person name="James T.Y."/>
            <person name="O'Malley M.A."/>
            <person name="Stajich J.E."/>
            <person name="Spatafora J.W."/>
            <person name="Visel A."/>
            <person name="Grigoriev I.V."/>
        </authorList>
    </citation>
    <scope>NUCLEOTIDE SEQUENCE [LARGE SCALE GENOMIC DNA]</scope>
    <source>
        <strain evidence="5 6">NRRL 3116</strain>
    </source>
</reference>
<proteinExistence type="predicted"/>
<feature type="region of interest" description="Disordered" evidence="2">
    <location>
        <begin position="1"/>
        <end position="30"/>
    </location>
</feature>
<keyword evidence="6" id="KW-1185">Reference proteome</keyword>
<dbReference type="InterPro" id="IPR036236">
    <property type="entry name" value="Znf_C2H2_sf"/>
</dbReference>
<dbReference type="SUPFAM" id="SSF57667">
    <property type="entry name" value="beta-beta-alpha zinc fingers"/>
    <property type="match status" value="1"/>
</dbReference>
<evidence type="ECO:0000256" key="3">
    <source>
        <dbReference type="SAM" id="Phobius"/>
    </source>
</evidence>
<evidence type="ECO:0000259" key="4">
    <source>
        <dbReference type="PROSITE" id="PS50157"/>
    </source>
</evidence>
<name>A0A1Y2GVG0_9FUNG</name>
<dbReference type="InterPro" id="IPR013087">
    <property type="entry name" value="Znf_C2H2_type"/>
</dbReference>
<protein>
    <recommendedName>
        <fullName evidence="4">C2H2-type domain-containing protein</fullName>
    </recommendedName>
</protein>